<comment type="caution">
    <text evidence="2">The sequence shown here is derived from an EMBL/GenBank/DDBJ whole genome shotgun (WGS) entry which is preliminary data.</text>
</comment>
<sequence length="125" mass="13678">MDCLNDKSSWLQFLFSKLSILAAFGQQRGLEAFKETRVSNGESEFSNIEFLLNAIYSSLDVYLMAVLSLGIMVSIAKDRFGWDAIWVVSGLTKGRCFCGWVLSRLLVGSVEGDRVEGGGVVIKGG</sequence>
<keyword evidence="1" id="KW-1133">Transmembrane helix</keyword>
<organism evidence="2 3">
    <name type="scientific">Crotalaria pallida</name>
    <name type="common">Smooth rattlebox</name>
    <name type="synonym">Crotalaria striata</name>
    <dbReference type="NCBI Taxonomy" id="3830"/>
    <lineage>
        <taxon>Eukaryota</taxon>
        <taxon>Viridiplantae</taxon>
        <taxon>Streptophyta</taxon>
        <taxon>Embryophyta</taxon>
        <taxon>Tracheophyta</taxon>
        <taxon>Spermatophyta</taxon>
        <taxon>Magnoliopsida</taxon>
        <taxon>eudicotyledons</taxon>
        <taxon>Gunneridae</taxon>
        <taxon>Pentapetalae</taxon>
        <taxon>rosids</taxon>
        <taxon>fabids</taxon>
        <taxon>Fabales</taxon>
        <taxon>Fabaceae</taxon>
        <taxon>Papilionoideae</taxon>
        <taxon>50 kb inversion clade</taxon>
        <taxon>genistoids sensu lato</taxon>
        <taxon>core genistoids</taxon>
        <taxon>Crotalarieae</taxon>
        <taxon>Crotalaria</taxon>
    </lineage>
</organism>
<dbReference type="Proteomes" id="UP001372338">
    <property type="component" value="Unassembled WGS sequence"/>
</dbReference>
<evidence type="ECO:0000313" key="2">
    <source>
        <dbReference type="EMBL" id="KAK7274136.1"/>
    </source>
</evidence>
<proteinExistence type="predicted"/>
<keyword evidence="3" id="KW-1185">Reference proteome</keyword>
<keyword evidence="1" id="KW-0472">Membrane</keyword>
<keyword evidence="1" id="KW-0812">Transmembrane</keyword>
<evidence type="ECO:0000313" key="3">
    <source>
        <dbReference type="Proteomes" id="UP001372338"/>
    </source>
</evidence>
<name>A0AAN9IJ01_CROPI</name>
<feature type="transmembrane region" description="Helical" evidence="1">
    <location>
        <begin position="54"/>
        <end position="76"/>
    </location>
</feature>
<dbReference type="EMBL" id="JAYWIO010000003">
    <property type="protein sequence ID" value="KAK7274136.1"/>
    <property type="molecule type" value="Genomic_DNA"/>
</dbReference>
<reference evidence="2 3" key="1">
    <citation type="submission" date="2024-01" db="EMBL/GenBank/DDBJ databases">
        <title>The genomes of 5 underutilized Papilionoideae crops provide insights into root nodulation and disease resistanc.</title>
        <authorList>
            <person name="Yuan L."/>
        </authorList>
    </citation>
    <scope>NUCLEOTIDE SEQUENCE [LARGE SCALE GENOMIC DNA]</scope>
    <source>
        <strain evidence="2">ZHUSHIDOU_FW_LH</strain>
        <tissue evidence="2">Leaf</tissue>
    </source>
</reference>
<evidence type="ECO:0000256" key="1">
    <source>
        <dbReference type="SAM" id="Phobius"/>
    </source>
</evidence>
<protein>
    <submittedName>
        <fullName evidence="2">Uncharacterized protein</fullName>
    </submittedName>
</protein>
<accession>A0AAN9IJ01</accession>
<dbReference type="AlphaFoldDB" id="A0AAN9IJ01"/>
<gene>
    <name evidence="2" type="ORF">RIF29_15213</name>
</gene>